<reference evidence="1 2" key="1">
    <citation type="submission" date="2019-05" db="EMBL/GenBank/DDBJ databases">
        <title>Another draft genome of Portunus trituberculatus and its Hox gene families provides insights of decapod evolution.</title>
        <authorList>
            <person name="Jeong J.-H."/>
            <person name="Song I."/>
            <person name="Kim S."/>
            <person name="Choi T."/>
            <person name="Kim D."/>
            <person name="Ryu S."/>
            <person name="Kim W."/>
        </authorList>
    </citation>
    <scope>NUCLEOTIDE SEQUENCE [LARGE SCALE GENOMIC DNA]</scope>
    <source>
        <tissue evidence="1">Muscle</tissue>
    </source>
</reference>
<keyword evidence="2" id="KW-1185">Reference proteome</keyword>
<gene>
    <name evidence="1" type="ORF">E2C01_030560</name>
</gene>
<dbReference type="EMBL" id="VSRR010003682">
    <property type="protein sequence ID" value="MPC37086.1"/>
    <property type="molecule type" value="Genomic_DNA"/>
</dbReference>
<sequence length="102" mass="11260">MVVQVCLTGWVTAAVCPDDSHCVVLVGGNKGHFCDMGRKEYCDDSKDYDLFQGKIGVPGPGEPQYCVGVVLVAPQQLHILRFIYHWGRVALSITVLYGRPQH</sequence>
<name>A0A5B7EV59_PORTR</name>
<dbReference type="Proteomes" id="UP000324222">
    <property type="component" value="Unassembled WGS sequence"/>
</dbReference>
<organism evidence="1 2">
    <name type="scientific">Portunus trituberculatus</name>
    <name type="common">Swimming crab</name>
    <name type="synonym">Neptunus trituberculatus</name>
    <dbReference type="NCBI Taxonomy" id="210409"/>
    <lineage>
        <taxon>Eukaryota</taxon>
        <taxon>Metazoa</taxon>
        <taxon>Ecdysozoa</taxon>
        <taxon>Arthropoda</taxon>
        <taxon>Crustacea</taxon>
        <taxon>Multicrustacea</taxon>
        <taxon>Malacostraca</taxon>
        <taxon>Eumalacostraca</taxon>
        <taxon>Eucarida</taxon>
        <taxon>Decapoda</taxon>
        <taxon>Pleocyemata</taxon>
        <taxon>Brachyura</taxon>
        <taxon>Eubrachyura</taxon>
        <taxon>Portunoidea</taxon>
        <taxon>Portunidae</taxon>
        <taxon>Portuninae</taxon>
        <taxon>Portunus</taxon>
    </lineage>
</organism>
<proteinExistence type="predicted"/>
<evidence type="ECO:0000313" key="2">
    <source>
        <dbReference type="Proteomes" id="UP000324222"/>
    </source>
</evidence>
<dbReference type="AlphaFoldDB" id="A0A5B7EV59"/>
<evidence type="ECO:0000313" key="1">
    <source>
        <dbReference type="EMBL" id="MPC37086.1"/>
    </source>
</evidence>
<comment type="caution">
    <text evidence="1">The sequence shown here is derived from an EMBL/GenBank/DDBJ whole genome shotgun (WGS) entry which is preliminary data.</text>
</comment>
<protein>
    <submittedName>
        <fullName evidence="1">Uncharacterized protein</fullName>
    </submittedName>
</protein>
<accession>A0A5B7EV59</accession>